<name>W7TRV4_9STRA</name>
<dbReference type="AlphaFoldDB" id="W7TRV4"/>
<proteinExistence type="predicted"/>
<evidence type="ECO:0000313" key="1">
    <source>
        <dbReference type="EMBL" id="EWM23029.1"/>
    </source>
</evidence>
<keyword evidence="2" id="KW-1185">Reference proteome</keyword>
<reference evidence="1 2" key="1">
    <citation type="journal article" date="2014" name="Mol. Plant">
        <title>Chromosome Scale Genome Assembly and Transcriptome Profiling of Nannochloropsis gaditana in Nitrogen Depletion.</title>
        <authorList>
            <person name="Corteggiani Carpinelli E."/>
            <person name="Telatin A."/>
            <person name="Vitulo N."/>
            <person name="Forcato C."/>
            <person name="D'Angelo M."/>
            <person name="Schiavon R."/>
            <person name="Vezzi A."/>
            <person name="Giacometti G.M."/>
            <person name="Morosinotto T."/>
            <person name="Valle G."/>
        </authorList>
    </citation>
    <scope>NUCLEOTIDE SEQUENCE [LARGE SCALE GENOMIC DNA]</scope>
    <source>
        <strain evidence="1 2">B-31</strain>
    </source>
</reference>
<comment type="caution">
    <text evidence="1">The sequence shown here is derived from an EMBL/GenBank/DDBJ whole genome shotgun (WGS) entry which is preliminary data.</text>
</comment>
<evidence type="ECO:0000313" key="2">
    <source>
        <dbReference type="Proteomes" id="UP000019335"/>
    </source>
</evidence>
<sequence>MSIAGISEVESCEKDSTCKLKNRSTFFIRGFSSTDIPDVSSRSFCVRVAVSASTGPTMWVRGCGAISRGYVDRHGHTHGAIAPSHQSWRYETSITLPLGCFTRPIVCRWSMQEDEA</sequence>
<protein>
    <submittedName>
        <fullName evidence="1">Uncharacterized protein</fullName>
    </submittedName>
</protein>
<dbReference type="EMBL" id="AZIL01001898">
    <property type="protein sequence ID" value="EWM23029.1"/>
    <property type="molecule type" value="Genomic_DNA"/>
</dbReference>
<dbReference type="Proteomes" id="UP000019335">
    <property type="component" value="Chromosome 19"/>
</dbReference>
<accession>W7TRV4</accession>
<gene>
    <name evidence="1" type="ORF">Naga_100604g1</name>
</gene>
<organism evidence="1 2">
    <name type="scientific">Nannochloropsis gaditana</name>
    <dbReference type="NCBI Taxonomy" id="72520"/>
    <lineage>
        <taxon>Eukaryota</taxon>
        <taxon>Sar</taxon>
        <taxon>Stramenopiles</taxon>
        <taxon>Ochrophyta</taxon>
        <taxon>Eustigmatophyceae</taxon>
        <taxon>Eustigmatales</taxon>
        <taxon>Monodopsidaceae</taxon>
        <taxon>Nannochloropsis</taxon>
    </lineage>
</organism>